<sequence length="305" mass="33656">MAPLPTDSDLIATDEIDDQERSSPVSKRPRATRASKRKIVAVQASQSMAARVKVLETMLQNMQLTSTEQQKTMNEQSARISELENIILKLKTPSICEGFPPISSNATLNRRTVANPCALYSEIAKKNPKVAAVSRRLALATDLMTINHKSNTAVIENLVDSKEGSQGSCDKLFITKFCSDSSLPIPTEVFRVPRKNESSNPCPTKVRFSSQSDRDAFLRGFITSWSGYTHRQIGARPVRARRDMTREELDVLYAIRKEVYEANSKAGMIKYAVHDLNIVQLKSPRALPTASPPSSALGNSSKSCA</sequence>
<feature type="compositionally biased region" description="Polar residues" evidence="1">
    <location>
        <begin position="292"/>
        <end position="305"/>
    </location>
</feature>
<reference evidence="2" key="2">
    <citation type="submission" date="2022-06" db="UniProtKB">
        <authorList>
            <consortium name="EnsemblMetazoa"/>
        </authorList>
    </citation>
    <scope>IDENTIFICATION</scope>
    <source>
        <strain evidence="2">DF5081</strain>
    </source>
</reference>
<dbReference type="Proteomes" id="UP000005237">
    <property type="component" value="Unassembled WGS sequence"/>
</dbReference>
<proteinExistence type="predicted"/>
<accession>A0A8R1ESL2</accession>
<organism evidence="2 3">
    <name type="scientific">Caenorhabditis japonica</name>
    <dbReference type="NCBI Taxonomy" id="281687"/>
    <lineage>
        <taxon>Eukaryota</taxon>
        <taxon>Metazoa</taxon>
        <taxon>Ecdysozoa</taxon>
        <taxon>Nematoda</taxon>
        <taxon>Chromadorea</taxon>
        <taxon>Rhabditida</taxon>
        <taxon>Rhabditina</taxon>
        <taxon>Rhabditomorpha</taxon>
        <taxon>Rhabditoidea</taxon>
        <taxon>Rhabditidae</taxon>
        <taxon>Peloderinae</taxon>
        <taxon>Caenorhabditis</taxon>
    </lineage>
</organism>
<reference evidence="3" key="1">
    <citation type="submission" date="2010-08" db="EMBL/GenBank/DDBJ databases">
        <authorList>
            <consortium name="Caenorhabditis japonica Sequencing Consortium"/>
            <person name="Wilson R.K."/>
        </authorList>
    </citation>
    <scope>NUCLEOTIDE SEQUENCE [LARGE SCALE GENOMIC DNA]</scope>
    <source>
        <strain evidence="3">DF5081</strain>
    </source>
</reference>
<keyword evidence="3" id="KW-1185">Reference proteome</keyword>
<feature type="region of interest" description="Disordered" evidence="1">
    <location>
        <begin position="285"/>
        <end position="305"/>
    </location>
</feature>
<protein>
    <submittedName>
        <fullName evidence="2">Uncharacterized protein</fullName>
    </submittedName>
</protein>
<dbReference type="AlphaFoldDB" id="A0A8R1ESL2"/>
<name>A0A8R1ESL2_CAEJA</name>
<feature type="region of interest" description="Disordered" evidence="1">
    <location>
        <begin position="1"/>
        <end position="35"/>
    </location>
</feature>
<evidence type="ECO:0000313" key="3">
    <source>
        <dbReference type="Proteomes" id="UP000005237"/>
    </source>
</evidence>
<evidence type="ECO:0000313" key="2">
    <source>
        <dbReference type="EnsemblMetazoa" id="CJA39467.1"/>
    </source>
</evidence>
<evidence type="ECO:0000256" key="1">
    <source>
        <dbReference type="SAM" id="MobiDB-lite"/>
    </source>
</evidence>
<dbReference type="EnsemblMetazoa" id="CJA39467.1">
    <property type="protein sequence ID" value="CJA39467.1"/>
    <property type="gene ID" value="WBGene00215314"/>
</dbReference>